<accession>A0ACB9CTI9</accession>
<comment type="caution">
    <text evidence="1">The sequence shown here is derived from an EMBL/GenBank/DDBJ whole genome shotgun (WGS) entry which is preliminary data.</text>
</comment>
<keyword evidence="2" id="KW-1185">Reference proteome</keyword>
<reference evidence="2" key="1">
    <citation type="journal article" date="2022" name="Mol. Ecol. Resour.">
        <title>The genomes of chicory, endive, great burdock and yacon provide insights into Asteraceae palaeo-polyploidization history and plant inulin production.</title>
        <authorList>
            <person name="Fan W."/>
            <person name="Wang S."/>
            <person name="Wang H."/>
            <person name="Wang A."/>
            <person name="Jiang F."/>
            <person name="Liu H."/>
            <person name="Zhao H."/>
            <person name="Xu D."/>
            <person name="Zhang Y."/>
        </authorList>
    </citation>
    <scope>NUCLEOTIDE SEQUENCE [LARGE SCALE GENOMIC DNA]</scope>
    <source>
        <strain evidence="2">cv. Punajuju</strain>
    </source>
</reference>
<protein>
    <submittedName>
        <fullName evidence="1">Uncharacterized protein</fullName>
    </submittedName>
</protein>
<gene>
    <name evidence="1" type="ORF">L2E82_27627</name>
</gene>
<proteinExistence type="predicted"/>
<dbReference type="EMBL" id="CM042013">
    <property type="protein sequence ID" value="KAI3737619.1"/>
    <property type="molecule type" value="Genomic_DNA"/>
</dbReference>
<sequence length="123" mass="14454">MERDIWVEQEAITLLKKRTMFAISTLLCDHIVEVASTSQKSTDGNFHLNIKKHGKYSVRWKHRSLHFAHRVLTQYFFASSNPTLFLSHHLQRLLSYEQNLPLDLNLKRHSKVFKYLNSDGDSV</sequence>
<name>A0ACB9CTI9_CICIN</name>
<reference evidence="1 2" key="2">
    <citation type="journal article" date="2022" name="Mol. Ecol. Resour.">
        <title>The genomes of chicory, endive, great burdock and yacon provide insights into Asteraceae paleo-polyploidization history and plant inulin production.</title>
        <authorList>
            <person name="Fan W."/>
            <person name="Wang S."/>
            <person name="Wang H."/>
            <person name="Wang A."/>
            <person name="Jiang F."/>
            <person name="Liu H."/>
            <person name="Zhao H."/>
            <person name="Xu D."/>
            <person name="Zhang Y."/>
        </authorList>
    </citation>
    <scope>NUCLEOTIDE SEQUENCE [LARGE SCALE GENOMIC DNA]</scope>
    <source>
        <strain evidence="2">cv. Punajuju</strain>
        <tissue evidence="1">Leaves</tissue>
    </source>
</reference>
<evidence type="ECO:0000313" key="1">
    <source>
        <dbReference type="EMBL" id="KAI3737619.1"/>
    </source>
</evidence>
<evidence type="ECO:0000313" key="2">
    <source>
        <dbReference type="Proteomes" id="UP001055811"/>
    </source>
</evidence>
<organism evidence="1 2">
    <name type="scientific">Cichorium intybus</name>
    <name type="common">Chicory</name>
    <dbReference type="NCBI Taxonomy" id="13427"/>
    <lineage>
        <taxon>Eukaryota</taxon>
        <taxon>Viridiplantae</taxon>
        <taxon>Streptophyta</taxon>
        <taxon>Embryophyta</taxon>
        <taxon>Tracheophyta</taxon>
        <taxon>Spermatophyta</taxon>
        <taxon>Magnoliopsida</taxon>
        <taxon>eudicotyledons</taxon>
        <taxon>Gunneridae</taxon>
        <taxon>Pentapetalae</taxon>
        <taxon>asterids</taxon>
        <taxon>campanulids</taxon>
        <taxon>Asterales</taxon>
        <taxon>Asteraceae</taxon>
        <taxon>Cichorioideae</taxon>
        <taxon>Cichorieae</taxon>
        <taxon>Cichoriinae</taxon>
        <taxon>Cichorium</taxon>
    </lineage>
</organism>
<dbReference type="Proteomes" id="UP001055811">
    <property type="component" value="Linkage Group LG05"/>
</dbReference>